<dbReference type="EMBL" id="SRLO01000002">
    <property type="protein sequence ID" value="TNN89175.1"/>
    <property type="molecule type" value="Genomic_DNA"/>
</dbReference>
<sequence>MRGKYKKGLEKEPMATEGCILTNYEEMDGQRAAMCRILFCPPSAGWNASQLSAAPLSFLSTGIRMVLDTLNVFALSC</sequence>
<dbReference type="AlphaFoldDB" id="A0A4Z2JG04"/>
<accession>A0A4Z2JG04</accession>
<comment type="caution">
    <text evidence="1">The sequence shown here is derived from an EMBL/GenBank/DDBJ whole genome shotgun (WGS) entry which is preliminary data.</text>
</comment>
<name>A0A4Z2JG04_9TELE</name>
<reference evidence="1 2" key="1">
    <citation type="submission" date="2019-03" db="EMBL/GenBank/DDBJ databases">
        <title>First draft genome of Liparis tanakae, snailfish: a comprehensive survey of snailfish specific genes.</title>
        <authorList>
            <person name="Kim W."/>
            <person name="Song I."/>
            <person name="Jeong J.-H."/>
            <person name="Kim D."/>
            <person name="Kim S."/>
            <person name="Ryu S."/>
            <person name="Song J.Y."/>
            <person name="Lee S.K."/>
        </authorList>
    </citation>
    <scope>NUCLEOTIDE SEQUENCE [LARGE SCALE GENOMIC DNA]</scope>
    <source>
        <tissue evidence="1">Muscle</tissue>
    </source>
</reference>
<proteinExistence type="predicted"/>
<keyword evidence="2" id="KW-1185">Reference proteome</keyword>
<evidence type="ECO:0000313" key="2">
    <source>
        <dbReference type="Proteomes" id="UP000314294"/>
    </source>
</evidence>
<organism evidence="1 2">
    <name type="scientific">Liparis tanakae</name>
    <name type="common">Tanaka's snailfish</name>
    <dbReference type="NCBI Taxonomy" id="230148"/>
    <lineage>
        <taxon>Eukaryota</taxon>
        <taxon>Metazoa</taxon>
        <taxon>Chordata</taxon>
        <taxon>Craniata</taxon>
        <taxon>Vertebrata</taxon>
        <taxon>Euteleostomi</taxon>
        <taxon>Actinopterygii</taxon>
        <taxon>Neopterygii</taxon>
        <taxon>Teleostei</taxon>
        <taxon>Neoteleostei</taxon>
        <taxon>Acanthomorphata</taxon>
        <taxon>Eupercaria</taxon>
        <taxon>Perciformes</taxon>
        <taxon>Cottioidei</taxon>
        <taxon>Cottales</taxon>
        <taxon>Liparidae</taxon>
        <taxon>Liparis</taxon>
    </lineage>
</organism>
<protein>
    <submittedName>
        <fullName evidence="1">Uncharacterized protein</fullName>
    </submittedName>
</protein>
<dbReference type="Proteomes" id="UP000314294">
    <property type="component" value="Unassembled WGS sequence"/>
</dbReference>
<gene>
    <name evidence="1" type="ORF">EYF80_000463</name>
</gene>
<evidence type="ECO:0000313" key="1">
    <source>
        <dbReference type="EMBL" id="TNN89175.1"/>
    </source>
</evidence>